<dbReference type="GO" id="GO:0031419">
    <property type="term" value="F:cobalamin binding"/>
    <property type="evidence" value="ECO:0007669"/>
    <property type="project" value="InterPro"/>
</dbReference>
<dbReference type="InterPro" id="IPR015130">
    <property type="entry name" value="Lys-AminoMut_A"/>
</dbReference>
<dbReference type="InterPro" id="IPR037086">
    <property type="entry name" value="Lys-AminoMut_asu_sf"/>
</dbReference>
<evidence type="ECO:0000259" key="1">
    <source>
        <dbReference type="Pfam" id="PF09043"/>
    </source>
</evidence>
<evidence type="ECO:0000313" key="3">
    <source>
        <dbReference type="Proteomes" id="UP000642748"/>
    </source>
</evidence>
<protein>
    <submittedName>
        <fullName evidence="2">L-beta-lysine 5,6-aminomutase alpha subunit</fullName>
    </submittedName>
</protein>
<dbReference type="EMBL" id="BONZ01000019">
    <property type="protein sequence ID" value="GIH13929.1"/>
    <property type="molecule type" value="Genomic_DNA"/>
</dbReference>
<comment type="caution">
    <text evidence="2">The sequence shown here is derived from an EMBL/GenBank/DDBJ whole genome shotgun (WGS) entry which is preliminary data.</text>
</comment>
<evidence type="ECO:0000313" key="2">
    <source>
        <dbReference type="EMBL" id="GIH13929.1"/>
    </source>
</evidence>
<name>A0A8J3VP99_9ACTN</name>
<gene>
    <name evidence="2" type="ORF">Raf01_21010</name>
</gene>
<keyword evidence="3" id="KW-1185">Reference proteome</keyword>
<sequence>MIANKLDLDRARVRQARQLARRAGKPVVDLARSHTTVAVERAVLRLAGVSGADPDGIPWVNRLVDAVVADVGLGYGVAVPAFHALAASGTHDLTLLAQKAAAGSVRFEAPGGSAATAARRAARKAVAAGIRQIDRRRAERERLVTRYGDPPRRPWIYLIVATGDIYEDIPQAQAAARAGADVIAVIRSTGQSLLDYVPDGATREGFAGTYATQENFRLMRAALDETSRELRRYVRLTNYASGLCMPEIATLAGLERLDMMLNDSMYGILFRDINPVRTFVDQRFSRQIHARAGIIINTGEDNYLTTADAVDEAHTVTVSQLLNEYFAKEAGLEDWQLGLGHAFEINPDLPDSFRLELAHALLARELFPKAPLKWMPPTKHMTGDVFRGNLLDGFFNLAGTMTGQSILLVGMMTEAVVTPWLSDRDTALANVRYVLGACGGLHEDFVPAPGGFIQRRAHQVLDESVELLRRIVDDGLLEAIGAGTFGIMKRPADGGKGLAGVARHEPDYYNPATEILEER</sequence>
<dbReference type="AlphaFoldDB" id="A0A8J3VP99"/>
<dbReference type="SUPFAM" id="SSF51703">
    <property type="entry name" value="Cobalamin (vitamin B12)-dependent enzymes"/>
    <property type="match status" value="1"/>
</dbReference>
<proteinExistence type="predicted"/>
<dbReference type="Proteomes" id="UP000642748">
    <property type="component" value="Unassembled WGS sequence"/>
</dbReference>
<dbReference type="GO" id="GO:0003824">
    <property type="term" value="F:catalytic activity"/>
    <property type="evidence" value="ECO:0007669"/>
    <property type="project" value="InterPro"/>
</dbReference>
<accession>A0A8J3VP99</accession>
<dbReference type="Pfam" id="PF09043">
    <property type="entry name" value="Lys-AminoMut_A"/>
    <property type="match status" value="1"/>
</dbReference>
<dbReference type="Gene3D" id="3.20.20.440">
    <property type="entry name" value="D-Lysine 5,6-aminomutase alpha subunit"/>
    <property type="match status" value="1"/>
</dbReference>
<dbReference type="InterPro" id="IPR016176">
    <property type="entry name" value="Cbl-dep_enz_cat"/>
</dbReference>
<reference evidence="2" key="1">
    <citation type="submission" date="2021-01" db="EMBL/GenBank/DDBJ databases">
        <title>Whole genome shotgun sequence of Rugosimonospora africana NBRC 104875.</title>
        <authorList>
            <person name="Komaki H."/>
            <person name="Tamura T."/>
        </authorList>
    </citation>
    <scope>NUCLEOTIDE SEQUENCE</scope>
    <source>
        <strain evidence="2">NBRC 104875</strain>
    </source>
</reference>
<feature type="domain" description="D-Lysine 5,6-aminomutase alpha subunit" evidence="1">
    <location>
        <begin position="6"/>
        <end position="514"/>
    </location>
</feature>
<organism evidence="2 3">
    <name type="scientific">Rugosimonospora africana</name>
    <dbReference type="NCBI Taxonomy" id="556532"/>
    <lineage>
        <taxon>Bacteria</taxon>
        <taxon>Bacillati</taxon>
        <taxon>Actinomycetota</taxon>
        <taxon>Actinomycetes</taxon>
        <taxon>Micromonosporales</taxon>
        <taxon>Micromonosporaceae</taxon>
        <taxon>Rugosimonospora</taxon>
    </lineage>
</organism>